<proteinExistence type="predicted"/>
<gene>
    <name evidence="1" type="ORF">Scep_010494</name>
</gene>
<evidence type="ECO:0000313" key="1">
    <source>
        <dbReference type="EMBL" id="KAK9140813.1"/>
    </source>
</evidence>
<evidence type="ECO:0000313" key="2">
    <source>
        <dbReference type="Proteomes" id="UP001419268"/>
    </source>
</evidence>
<accession>A0AAP0PDD2</accession>
<organism evidence="1 2">
    <name type="scientific">Stephania cephalantha</name>
    <dbReference type="NCBI Taxonomy" id="152367"/>
    <lineage>
        <taxon>Eukaryota</taxon>
        <taxon>Viridiplantae</taxon>
        <taxon>Streptophyta</taxon>
        <taxon>Embryophyta</taxon>
        <taxon>Tracheophyta</taxon>
        <taxon>Spermatophyta</taxon>
        <taxon>Magnoliopsida</taxon>
        <taxon>Ranunculales</taxon>
        <taxon>Menispermaceae</taxon>
        <taxon>Menispermoideae</taxon>
        <taxon>Cissampelideae</taxon>
        <taxon>Stephania</taxon>
    </lineage>
</organism>
<sequence>MASKTLARTGLSLVNRLFNPSNLKTSPNLLLTCSRFEISLRLQQQQQQHQQQTNSNNKLAISTLLSPCKSTQSSLLASFGEGKSTFLPRGNVHSFPRTPSDPEHNQEMRLHQVNLCSYFQNERINLAPLSGRELMVSLPARQPRAVGE</sequence>
<reference evidence="1 2" key="1">
    <citation type="submission" date="2024-01" db="EMBL/GenBank/DDBJ databases">
        <title>Genome assemblies of Stephania.</title>
        <authorList>
            <person name="Yang L."/>
        </authorList>
    </citation>
    <scope>NUCLEOTIDE SEQUENCE [LARGE SCALE GENOMIC DNA]</scope>
    <source>
        <strain evidence="1">JXDWG</strain>
        <tissue evidence="1">Leaf</tissue>
    </source>
</reference>
<dbReference type="EMBL" id="JBBNAG010000004">
    <property type="protein sequence ID" value="KAK9140813.1"/>
    <property type="molecule type" value="Genomic_DNA"/>
</dbReference>
<dbReference type="Proteomes" id="UP001419268">
    <property type="component" value="Unassembled WGS sequence"/>
</dbReference>
<protein>
    <submittedName>
        <fullName evidence="1">Uncharacterized protein</fullName>
    </submittedName>
</protein>
<keyword evidence="2" id="KW-1185">Reference proteome</keyword>
<comment type="caution">
    <text evidence="1">The sequence shown here is derived from an EMBL/GenBank/DDBJ whole genome shotgun (WGS) entry which is preliminary data.</text>
</comment>
<name>A0AAP0PDD2_9MAGN</name>
<dbReference type="AlphaFoldDB" id="A0AAP0PDD2"/>